<feature type="compositionally biased region" description="Basic residues" evidence="1">
    <location>
        <begin position="463"/>
        <end position="472"/>
    </location>
</feature>
<feature type="compositionally biased region" description="Low complexity" evidence="1">
    <location>
        <begin position="28"/>
        <end position="37"/>
    </location>
</feature>
<gene>
    <name evidence="3" type="ORF">HCJ95_15360</name>
</gene>
<feature type="transmembrane region" description="Helical" evidence="2">
    <location>
        <begin position="312"/>
        <end position="333"/>
    </location>
</feature>
<comment type="caution">
    <text evidence="3">The sequence shown here is derived from an EMBL/GenBank/DDBJ whole genome shotgun (WGS) entry which is preliminary data.</text>
</comment>
<feature type="compositionally biased region" description="Low complexity" evidence="1">
    <location>
        <begin position="95"/>
        <end position="109"/>
    </location>
</feature>
<dbReference type="Proteomes" id="UP000635996">
    <property type="component" value="Unassembled WGS sequence"/>
</dbReference>
<keyword evidence="4" id="KW-1185">Reference proteome</keyword>
<feature type="compositionally biased region" description="Low complexity" evidence="1">
    <location>
        <begin position="284"/>
        <end position="295"/>
    </location>
</feature>
<feature type="compositionally biased region" description="Polar residues" evidence="1">
    <location>
        <begin position="473"/>
        <end position="494"/>
    </location>
</feature>
<organism evidence="3 4">
    <name type="scientific">Streptomyces thermoviolaceus subsp. thermoviolaceus</name>
    <dbReference type="NCBI Taxonomy" id="66860"/>
    <lineage>
        <taxon>Bacteria</taxon>
        <taxon>Bacillati</taxon>
        <taxon>Actinomycetota</taxon>
        <taxon>Actinomycetes</taxon>
        <taxon>Kitasatosporales</taxon>
        <taxon>Streptomycetaceae</taxon>
        <taxon>Streptomyces</taxon>
    </lineage>
</organism>
<dbReference type="EMBL" id="JAATEL010000014">
    <property type="protein sequence ID" value="NJP15633.1"/>
    <property type="molecule type" value="Genomic_DNA"/>
</dbReference>
<feature type="compositionally biased region" description="Low complexity" evidence="1">
    <location>
        <begin position="347"/>
        <end position="362"/>
    </location>
</feature>
<keyword evidence="2" id="KW-0812">Transmembrane</keyword>
<keyword evidence="2" id="KW-1133">Transmembrane helix</keyword>
<feature type="region of interest" description="Disordered" evidence="1">
    <location>
        <begin position="1"/>
        <end position="202"/>
    </location>
</feature>
<reference evidence="3 4" key="1">
    <citation type="submission" date="2020-03" db="EMBL/GenBank/DDBJ databases">
        <title>WGS of actinomycetes isolated from Thailand.</title>
        <authorList>
            <person name="Thawai C."/>
        </authorList>
    </citation>
    <scope>NUCLEOTIDE SEQUENCE [LARGE SCALE GENOMIC DNA]</scope>
    <source>
        <strain evidence="3 4">NBRC 13905</strain>
    </source>
</reference>
<feature type="region of interest" description="Disordered" evidence="1">
    <location>
        <begin position="223"/>
        <end position="310"/>
    </location>
</feature>
<evidence type="ECO:0000313" key="3">
    <source>
        <dbReference type="EMBL" id="NJP15633.1"/>
    </source>
</evidence>
<evidence type="ECO:0000313" key="4">
    <source>
        <dbReference type="Proteomes" id="UP000635996"/>
    </source>
</evidence>
<proteinExistence type="predicted"/>
<feature type="compositionally biased region" description="Low complexity" evidence="1">
    <location>
        <begin position="154"/>
        <end position="176"/>
    </location>
</feature>
<keyword evidence="2" id="KW-0472">Membrane</keyword>
<name>A0ABX0YU49_STRTL</name>
<protein>
    <submittedName>
        <fullName evidence="3">Uncharacterized protein</fullName>
    </submittedName>
</protein>
<evidence type="ECO:0000256" key="2">
    <source>
        <dbReference type="SAM" id="Phobius"/>
    </source>
</evidence>
<feature type="region of interest" description="Disordered" evidence="1">
    <location>
        <begin position="459"/>
        <end position="494"/>
    </location>
</feature>
<evidence type="ECO:0000256" key="1">
    <source>
        <dbReference type="SAM" id="MobiDB-lite"/>
    </source>
</evidence>
<sequence length="516" mass="50693">MTQSGQGEEPSARVPREGIVLPSDGGQPLLPGTAGRPAGPGGLPPAQPAGAEPYAAAPAGGQAWGGPWGPDAGQTAPPQPSGQDWPAAPAESWNGYGTAAQTPAPAGAGPLPPEGAPAPGAQGGSYGYPAASSPQTSGSYGYPAPQSGAPLPPADQAGPAGQAYGAAGAPSAAEAATQYLPPVGASPAGDEGATQYIPPVAAAPADEGATQYLPPVAPGAMATAAAGNPDAEPTQYMPPVTAQGGPAYGAGQGGRQTPAEFDNLFRDGAGSQPATQQMPRLQQPAPAGPAGPSAPVGNRGGGRGGRRSGSRVPMIAAAGVGIVVVGVGAGALLSGGGEDDSAKKNTSVASAAPSASAASPSPTVDPAREQAVALDQLLADSGSSRASVIKAVDDVKKCDNLEQAASDLRAAAQQRNELVTRLGTLAVDKLPGHAELTDALTKAWKASASADQHYAAWADQTRGKKGCHKGKARTTSQAQAGNQQSGVASAQKNKAAQLWNTIAQQYGLTQRQPTEL</sequence>
<accession>A0ABX0YU49</accession>
<feature type="region of interest" description="Disordered" evidence="1">
    <location>
        <begin position="336"/>
        <end position="366"/>
    </location>
</feature>
<feature type="compositionally biased region" description="Low complexity" evidence="1">
    <location>
        <begin position="48"/>
        <end position="61"/>
    </location>
</feature>
<dbReference type="RefSeq" id="WP_168131759.1">
    <property type="nucleotide sequence ID" value="NZ_BMVZ01000018.1"/>
</dbReference>